<gene>
    <name evidence="6" type="ORF">D2V08_00300</name>
</gene>
<keyword evidence="5" id="KW-0119">Carbohydrate metabolism</keyword>
<dbReference type="InterPro" id="IPR006439">
    <property type="entry name" value="HAD-SF_hydro_IA"/>
</dbReference>
<dbReference type="Proteomes" id="UP000266067">
    <property type="component" value="Unassembled WGS sequence"/>
</dbReference>
<dbReference type="SFLD" id="SFLDG01135">
    <property type="entry name" value="C1.5.6:_HAD__Beta-PGM__Phospha"/>
    <property type="match status" value="1"/>
</dbReference>
<comment type="cofactor">
    <cofactor evidence="1">
        <name>Mg(2+)</name>
        <dbReference type="ChEBI" id="CHEBI:18420"/>
    </cofactor>
</comment>
<dbReference type="AlphaFoldDB" id="A0A3A1NBB7"/>
<keyword evidence="7" id="KW-1185">Reference proteome</keyword>
<sequence>MEIKGVIFDFNGTLFFDTHLHNQAWDVFLKKHSLALTHEEKNFKIHGKNNAEIMSNLFSKDLSEDDIKTLSIEKEDIYQSLCLKEKMELAPGVLDFLEYLDKNNIPFTIATASDLYNLQFYFEHLELKKYFDLNQIVYSNGKIKSKPHPEIFLKAMDVLNIDASETLIFEDSTSGILAAENSRAKKIIIVDSANNDYSKWNYDVITSFKEIDTSIFKK</sequence>
<dbReference type="OrthoDB" id="9797743at2"/>
<evidence type="ECO:0000313" key="6">
    <source>
        <dbReference type="EMBL" id="RIV38187.1"/>
    </source>
</evidence>
<dbReference type="Pfam" id="PF00702">
    <property type="entry name" value="Hydrolase"/>
    <property type="match status" value="1"/>
</dbReference>
<dbReference type="SFLD" id="SFLDG01129">
    <property type="entry name" value="C1.5:_HAD__Beta-PGM__Phosphata"/>
    <property type="match status" value="1"/>
</dbReference>
<dbReference type="InterPro" id="IPR036412">
    <property type="entry name" value="HAD-like_sf"/>
</dbReference>
<dbReference type="RefSeq" id="WP_119606160.1">
    <property type="nucleotide sequence ID" value="NZ_QXFH01000004.1"/>
</dbReference>
<dbReference type="NCBIfam" id="TIGR01509">
    <property type="entry name" value="HAD-SF-IA-v3"/>
    <property type="match status" value="1"/>
</dbReference>
<accession>A0A3A1NBB7</accession>
<dbReference type="InterPro" id="IPR023214">
    <property type="entry name" value="HAD_sf"/>
</dbReference>
<comment type="caution">
    <text evidence="6">The sequence shown here is derived from an EMBL/GenBank/DDBJ whole genome shotgun (WGS) entry which is preliminary data.</text>
</comment>
<dbReference type="SUPFAM" id="SSF56784">
    <property type="entry name" value="HAD-like"/>
    <property type="match status" value="1"/>
</dbReference>
<organism evidence="6 7">
    <name type="scientific">Flagellimonas lutimaris</name>
    <dbReference type="NCBI Taxonomy" id="475082"/>
    <lineage>
        <taxon>Bacteria</taxon>
        <taxon>Pseudomonadati</taxon>
        <taxon>Bacteroidota</taxon>
        <taxon>Flavobacteriia</taxon>
        <taxon>Flavobacteriales</taxon>
        <taxon>Flavobacteriaceae</taxon>
        <taxon>Flagellimonas</taxon>
    </lineage>
</organism>
<dbReference type="EMBL" id="QXFH01000004">
    <property type="protein sequence ID" value="RIV38187.1"/>
    <property type="molecule type" value="Genomic_DNA"/>
</dbReference>
<reference evidence="6 7" key="1">
    <citation type="submission" date="2018-08" db="EMBL/GenBank/DDBJ databases">
        <title>Proposal of Muricauda 72 sp.nov. and Muricauda NH166 sp.nov., isolated from seawater.</title>
        <authorList>
            <person name="Cheng H."/>
            <person name="Wu Y.-H."/>
            <person name="Guo L.-L."/>
            <person name="Xu X.-W."/>
        </authorList>
    </citation>
    <scope>NUCLEOTIDE SEQUENCE [LARGE SCALE GENOMIC DNA]</scope>
    <source>
        <strain evidence="6 7">KCTC 22173</strain>
    </source>
</reference>
<dbReference type="Gene3D" id="1.10.150.240">
    <property type="entry name" value="Putative phosphatase, domain 2"/>
    <property type="match status" value="1"/>
</dbReference>
<evidence type="ECO:0000256" key="2">
    <source>
        <dbReference type="ARBA" id="ARBA00006171"/>
    </source>
</evidence>
<dbReference type="CDD" id="cd07505">
    <property type="entry name" value="HAD_BPGM-like"/>
    <property type="match status" value="1"/>
</dbReference>
<name>A0A3A1NBB7_9FLAO</name>
<dbReference type="InterPro" id="IPR051600">
    <property type="entry name" value="Beta-PGM-like"/>
</dbReference>
<evidence type="ECO:0000256" key="1">
    <source>
        <dbReference type="ARBA" id="ARBA00001946"/>
    </source>
</evidence>
<evidence type="ECO:0000256" key="4">
    <source>
        <dbReference type="ARBA" id="ARBA00022842"/>
    </source>
</evidence>
<keyword evidence="3" id="KW-0479">Metal-binding</keyword>
<dbReference type="PANTHER" id="PTHR46193">
    <property type="entry name" value="6-PHOSPHOGLUCONATE PHOSPHATASE"/>
    <property type="match status" value="1"/>
</dbReference>
<protein>
    <submittedName>
        <fullName evidence="6">HAD family phosphatase</fullName>
    </submittedName>
</protein>
<dbReference type="PANTHER" id="PTHR46193:SF18">
    <property type="entry name" value="HEXITOL PHOSPHATASE B"/>
    <property type="match status" value="1"/>
</dbReference>
<comment type="similarity">
    <text evidence="2">Belongs to the HAD-like hydrolase superfamily. CbbY/CbbZ/Gph/YieH family.</text>
</comment>
<evidence type="ECO:0000256" key="3">
    <source>
        <dbReference type="ARBA" id="ARBA00022723"/>
    </source>
</evidence>
<dbReference type="Gene3D" id="3.40.50.1000">
    <property type="entry name" value="HAD superfamily/HAD-like"/>
    <property type="match status" value="1"/>
</dbReference>
<keyword evidence="4" id="KW-0460">Magnesium</keyword>
<dbReference type="GO" id="GO:0046872">
    <property type="term" value="F:metal ion binding"/>
    <property type="evidence" value="ECO:0007669"/>
    <property type="project" value="UniProtKB-KW"/>
</dbReference>
<evidence type="ECO:0000256" key="5">
    <source>
        <dbReference type="ARBA" id="ARBA00023277"/>
    </source>
</evidence>
<proteinExistence type="inferred from homology"/>
<dbReference type="SFLD" id="SFLDS00003">
    <property type="entry name" value="Haloacid_Dehalogenase"/>
    <property type="match status" value="1"/>
</dbReference>
<dbReference type="GO" id="GO:0003824">
    <property type="term" value="F:catalytic activity"/>
    <property type="evidence" value="ECO:0007669"/>
    <property type="project" value="UniProtKB-ARBA"/>
</dbReference>
<dbReference type="InterPro" id="IPR023198">
    <property type="entry name" value="PGP-like_dom2"/>
</dbReference>
<evidence type="ECO:0000313" key="7">
    <source>
        <dbReference type="Proteomes" id="UP000266067"/>
    </source>
</evidence>